<comment type="caution">
    <text evidence="1">The sequence shown here is derived from an EMBL/GenBank/DDBJ whole genome shotgun (WGS) entry which is preliminary data.</text>
</comment>
<dbReference type="Pfam" id="PF14518">
    <property type="entry name" value="Haem_oxygenas_2"/>
    <property type="match status" value="1"/>
</dbReference>
<reference evidence="1 2" key="1">
    <citation type="submission" date="2019-08" db="EMBL/GenBank/DDBJ databases">
        <authorList>
            <person name="Wang G."/>
            <person name="Xu Z."/>
        </authorList>
    </citation>
    <scope>NUCLEOTIDE SEQUENCE [LARGE SCALE GENOMIC DNA]</scope>
    <source>
        <strain evidence="1 2">ZX</strain>
    </source>
</reference>
<dbReference type="SUPFAM" id="SSF48613">
    <property type="entry name" value="Heme oxygenase-like"/>
    <property type="match status" value="1"/>
</dbReference>
<sequence>MASRAPTDIRRPSGSQFLTDSFQRGLAHWNRERLAPAFPTEDWAQALERDHRMLRLEGGFLETLRAEIADKAAAAPTDPDGFIAWFEALKEVGPGQGDPLFPWLADTATRNELIWFFEQEAAGEAGFDDLVALTQVKLPTGPKLELARNYWDEMGRGNVPGMHGPMLDALVETLGVDPTIETTVWESLALANAMTAMATSRRYAWQSVGALGVIELTAPGRSACVAKGLRRIGLSDKERRYFDLHAVLDVKHSADWNREALRPAVEEDPARATAIAEGALIRLKCGLACFDRYRAHLWA</sequence>
<keyword evidence="2" id="KW-1185">Reference proteome</keyword>
<gene>
    <name evidence="1" type="ORF">FYJ91_12360</name>
</gene>
<dbReference type="EMBL" id="VTOU01000003">
    <property type="protein sequence ID" value="TZG25782.1"/>
    <property type="molecule type" value="Genomic_DNA"/>
</dbReference>
<evidence type="ECO:0000313" key="2">
    <source>
        <dbReference type="Proteomes" id="UP000322077"/>
    </source>
</evidence>
<accession>A0A5D9C3C1</accession>
<dbReference type="Gene3D" id="1.20.910.10">
    <property type="entry name" value="Heme oxygenase-like"/>
    <property type="match status" value="1"/>
</dbReference>
<dbReference type="RefSeq" id="WP_149522588.1">
    <property type="nucleotide sequence ID" value="NZ_VTOU01000003.1"/>
</dbReference>
<name>A0A5D9C3C1_9SPHN</name>
<dbReference type="Proteomes" id="UP000322077">
    <property type="component" value="Unassembled WGS sequence"/>
</dbReference>
<organism evidence="1 2">
    <name type="scientific">Sphingomonas montanisoli</name>
    <dbReference type="NCBI Taxonomy" id="2606412"/>
    <lineage>
        <taxon>Bacteria</taxon>
        <taxon>Pseudomonadati</taxon>
        <taxon>Pseudomonadota</taxon>
        <taxon>Alphaproteobacteria</taxon>
        <taxon>Sphingomonadales</taxon>
        <taxon>Sphingomonadaceae</taxon>
        <taxon>Sphingomonas</taxon>
    </lineage>
</organism>
<dbReference type="AlphaFoldDB" id="A0A5D9C3C1"/>
<protein>
    <submittedName>
        <fullName evidence="1">Iron-containing redox enzyme family protein</fullName>
    </submittedName>
</protein>
<evidence type="ECO:0000313" key="1">
    <source>
        <dbReference type="EMBL" id="TZG25782.1"/>
    </source>
</evidence>
<dbReference type="InterPro" id="IPR016084">
    <property type="entry name" value="Haem_Oase-like_multi-hlx"/>
</dbReference>
<dbReference type="SMART" id="SM01236">
    <property type="entry name" value="Haem_oxygenase_2"/>
    <property type="match status" value="1"/>
</dbReference>
<proteinExistence type="predicted"/>